<evidence type="ECO:0000313" key="5">
    <source>
        <dbReference type="Proteomes" id="UP000439314"/>
    </source>
</evidence>
<sequence length="348" mass="37471">MNLVWIKTLAGAAWRRLTAARRAGPRLPPPGILPQLRAECEAMARYALEHGMAVPPELIARLSALLGAGTPDADGGDIEVHAHELAVTHRRLAQLIRPATPQAVFLLDAERRRPHWATLLGPLPLVRALTTTSLLFLFAVVATALSSKVSADNVRLGFLDSSGSVLLWNALFLLFCAGLGASFSSLFQVHRYVADASYDPKYDASYGARMILGLIAGLILVEVLPPDLFESGSMRSFGKPTLAMLGGFSATAVYRLLQRLVDLMETLVRGDTSAQAQASLEVQRASNDTERMRWQGELAAQLMALQQSIEAGTPPAAIQQRLAEFARGMLQVEAARLPPPPSPSPAAE</sequence>
<protein>
    <submittedName>
        <fullName evidence="2">Uncharacterized protein</fullName>
    </submittedName>
</protein>
<evidence type="ECO:0000256" key="1">
    <source>
        <dbReference type="SAM" id="Phobius"/>
    </source>
</evidence>
<feature type="transmembrane region" description="Helical" evidence="1">
    <location>
        <begin position="119"/>
        <end position="145"/>
    </location>
</feature>
<evidence type="ECO:0000313" key="4">
    <source>
        <dbReference type="Proteomes" id="UP000437931"/>
    </source>
</evidence>
<comment type="caution">
    <text evidence="2">The sequence shown here is derived from an EMBL/GenBank/DDBJ whole genome shotgun (WGS) entry which is preliminary data.</text>
</comment>
<evidence type="ECO:0000313" key="2">
    <source>
        <dbReference type="EMBL" id="MRG99045.1"/>
    </source>
</evidence>
<proteinExistence type="predicted"/>
<accession>A0A6N7Q8J1</accession>
<dbReference type="AlphaFoldDB" id="A0A6N7Q8J1"/>
<feature type="transmembrane region" description="Helical" evidence="1">
    <location>
        <begin position="206"/>
        <end position="225"/>
    </location>
</feature>
<dbReference type="Proteomes" id="UP000439314">
    <property type="component" value="Unassembled WGS sequence"/>
</dbReference>
<gene>
    <name evidence="2" type="ORF">GIY21_01905</name>
    <name evidence="3" type="ORF">GIY22_00865</name>
</gene>
<reference evidence="3" key="2">
    <citation type="journal article" date="2020" name="Plant Dis.">
        <title>A Grain Rot of Rice in Iran Caused by a Xanthomonas Strain Closely Related to X. sacchari.</title>
        <authorList>
            <person name="Mirghasempour S.A."/>
            <person name="Huang S."/>
            <person name="Studholme D.J."/>
            <person name="Brady C.L."/>
        </authorList>
    </citation>
    <scope>NUCLEOTIDE SEQUENCE</scope>
    <source>
        <strain evidence="3">SAM114</strain>
    </source>
</reference>
<evidence type="ECO:0000313" key="3">
    <source>
        <dbReference type="EMBL" id="MRH73164.1"/>
    </source>
</evidence>
<organism evidence="2 5">
    <name type="scientific">Xanthomonas sontii</name>
    <dbReference type="NCBI Taxonomy" id="2650745"/>
    <lineage>
        <taxon>Bacteria</taxon>
        <taxon>Pseudomonadati</taxon>
        <taxon>Pseudomonadota</taxon>
        <taxon>Gammaproteobacteria</taxon>
        <taxon>Lysobacterales</taxon>
        <taxon>Lysobacteraceae</taxon>
        <taxon>Xanthomonas</taxon>
    </lineage>
</organism>
<name>A0A6N7Q8J1_9XANT</name>
<feature type="transmembrane region" description="Helical" evidence="1">
    <location>
        <begin position="237"/>
        <end position="257"/>
    </location>
</feature>
<feature type="transmembrane region" description="Helical" evidence="1">
    <location>
        <begin position="165"/>
        <end position="186"/>
    </location>
</feature>
<dbReference type="Proteomes" id="UP000437931">
    <property type="component" value="Unassembled WGS sequence"/>
</dbReference>
<keyword evidence="1" id="KW-0812">Transmembrane</keyword>
<dbReference type="EMBL" id="WJPM01000001">
    <property type="protein sequence ID" value="MRH73164.1"/>
    <property type="molecule type" value="Genomic_DNA"/>
</dbReference>
<reference evidence="4 5" key="1">
    <citation type="submission" date="2019-11" db="EMBL/GenBank/DDBJ databases">
        <title>First report of rice panicle blight caused by Xanthomonas sp. in Iran.</title>
        <authorList>
            <person name="Mirghasempour S.A."/>
            <person name="Huang S."/>
            <person name="Brady C.L."/>
            <person name="Studholme D.J."/>
        </authorList>
    </citation>
    <scope>NUCLEOTIDE SEQUENCE [LARGE SCALE GENOMIC DNA]</scope>
    <source>
        <strain evidence="2 5">ASD011</strain>
        <strain evidence="4">SAM114</strain>
    </source>
</reference>
<keyword evidence="1" id="KW-0472">Membrane</keyword>
<keyword evidence="4" id="KW-1185">Reference proteome</keyword>
<keyword evidence="1" id="KW-1133">Transmembrane helix</keyword>
<dbReference type="EMBL" id="WJPN01000001">
    <property type="protein sequence ID" value="MRG99045.1"/>
    <property type="molecule type" value="Genomic_DNA"/>
</dbReference>